<proteinExistence type="predicted"/>
<sequence>MNFLAICAFGLLLAACATKPRETAKTEPDTEIVMPPPAVTRGEFLIEADKNDTWNAVGQIAVRTPGVEYAGRSQMMDIYSVRYRGEDFMLQTKAMLLSDTIRKTTTRVTATTQDGKPIDSDAAADLLARIQQALPAEVERVHAQLLADAKAKAAKGKKSKGKAKKKSKKT</sequence>
<evidence type="ECO:0000313" key="3">
    <source>
        <dbReference type="Proteomes" id="UP000680514"/>
    </source>
</evidence>
<keyword evidence="3" id="KW-1185">Reference proteome</keyword>
<reference evidence="2 3" key="1">
    <citation type="submission" date="2021-03" db="EMBL/GenBank/DDBJ databases">
        <title>Complete Genome Sequences of Two Lysobacter Strains Isolated from Sea Water (Lysobacter caseinilyticus) and Soil (Lysobacter helvus) in South Korea.</title>
        <authorList>
            <person name="Watanabe Y."/>
            <person name="Arakawa K."/>
        </authorList>
    </citation>
    <scope>NUCLEOTIDE SEQUENCE [LARGE SCALE GENOMIC DNA]</scope>
    <source>
        <strain evidence="2 3">D10</strain>
    </source>
</reference>
<name>A0ABM7QC76_9GAMM</name>
<protein>
    <recommendedName>
        <fullName evidence="4">Lipoprotein</fullName>
    </recommendedName>
</protein>
<dbReference type="Proteomes" id="UP000680514">
    <property type="component" value="Chromosome"/>
</dbReference>
<dbReference type="EMBL" id="AP024546">
    <property type="protein sequence ID" value="BCT95104.1"/>
    <property type="molecule type" value="Genomic_DNA"/>
</dbReference>
<evidence type="ECO:0008006" key="4">
    <source>
        <dbReference type="Google" id="ProtNLM"/>
    </source>
</evidence>
<gene>
    <name evidence="2" type="ORF">LYSHEL_09750</name>
</gene>
<organism evidence="2 3">
    <name type="scientific">Lysobacter helvus</name>
    <dbReference type="NCBI Taxonomy" id="2675059"/>
    <lineage>
        <taxon>Bacteria</taxon>
        <taxon>Pseudomonadati</taxon>
        <taxon>Pseudomonadota</taxon>
        <taxon>Gammaproteobacteria</taxon>
        <taxon>Lysobacterales</taxon>
        <taxon>Lysobacteraceae</taxon>
        <taxon>Lysobacter</taxon>
    </lineage>
</organism>
<evidence type="ECO:0000313" key="2">
    <source>
        <dbReference type="EMBL" id="BCT95104.1"/>
    </source>
</evidence>
<feature type="compositionally biased region" description="Basic residues" evidence="1">
    <location>
        <begin position="152"/>
        <end position="170"/>
    </location>
</feature>
<accession>A0ABM7QC76</accession>
<feature type="region of interest" description="Disordered" evidence="1">
    <location>
        <begin position="149"/>
        <end position="170"/>
    </location>
</feature>
<evidence type="ECO:0000256" key="1">
    <source>
        <dbReference type="SAM" id="MobiDB-lite"/>
    </source>
</evidence>